<dbReference type="Gene3D" id="3.50.50.60">
    <property type="entry name" value="FAD/NAD(P)-binding domain"/>
    <property type="match status" value="1"/>
</dbReference>
<dbReference type="Proteomes" id="UP001162640">
    <property type="component" value="Unassembled WGS sequence"/>
</dbReference>
<dbReference type="SUPFAM" id="SSF51971">
    <property type="entry name" value="Nucleotide-binding domain"/>
    <property type="match status" value="1"/>
</dbReference>
<organism evidence="1 2">
    <name type="scientific">Triparma laevis f. inornata</name>
    <dbReference type="NCBI Taxonomy" id="1714386"/>
    <lineage>
        <taxon>Eukaryota</taxon>
        <taxon>Sar</taxon>
        <taxon>Stramenopiles</taxon>
        <taxon>Ochrophyta</taxon>
        <taxon>Bolidophyceae</taxon>
        <taxon>Parmales</taxon>
        <taxon>Triparmaceae</taxon>
        <taxon>Triparma</taxon>
    </lineage>
</organism>
<protein>
    <recommendedName>
        <fullName evidence="3">UDP-galactopyranose mutase</fullName>
    </recommendedName>
</protein>
<dbReference type="AlphaFoldDB" id="A0A9W7BS34"/>
<proteinExistence type="predicted"/>
<gene>
    <name evidence="1" type="ORF">TL16_g13219</name>
</gene>
<accession>A0A9W7BS34</accession>
<reference evidence="2" key="1">
    <citation type="journal article" date="2023" name="Commun. Biol.">
        <title>Genome analysis of Parmales, the sister group of diatoms, reveals the evolutionary specialization of diatoms from phago-mixotrophs to photoautotrophs.</title>
        <authorList>
            <person name="Ban H."/>
            <person name="Sato S."/>
            <person name="Yoshikawa S."/>
            <person name="Yamada K."/>
            <person name="Nakamura Y."/>
            <person name="Ichinomiya M."/>
            <person name="Sato N."/>
            <person name="Blanc-Mathieu R."/>
            <person name="Endo H."/>
            <person name="Kuwata A."/>
            <person name="Ogata H."/>
        </authorList>
    </citation>
    <scope>NUCLEOTIDE SEQUENCE [LARGE SCALE GENOMIC DNA]</scope>
</reference>
<evidence type="ECO:0000313" key="1">
    <source>
        <dbReference type="EMBL" id="GMH95714.1"/>
    </source>
</evidence>
<name>A0A9W7BS34_9STRA</name>
<dbReference type="EMBL" id="BLQM01000626">
    <property type="protein sequence ID" value="GMH95714.1"/>
    <property type="molecule type" value="Genomic_DNA"/>
</dbReference>
<comment type="caution">
    <text evidence="1">The sequence shown here is derived from an EMBL/GenBank/DDBJ whole genome shotgun (WGS) entry which is preliminary data.</text>
</comment>
<evidence type="ECO:0000313" key="2">
    <source>
        <dbReference type="Proteomes" id="UP001162640"/>
    </source>
</evidence>
<dbReference type="PANTHER" id="PTHR43734">
    <property type="entry name" value="PHYTOENE DESATURASE"/>
    <property type="match status" value="1"/>
</dbReference>
<dbReference type="Pfam" id="PF13450">
    <property type="entry name" value="NAD_binding_8"/>
    <property type="match status" value="1"/>
</dbReference>
<dbReference type="PANTHER" id="PTHR43734:SF4">
    <property type="entry name" value="AMINE OXIDASE DOMAIN-CONTAINING PROTEIN"/>
    <property type="match status" value="1"/>
</dbReference>
<sequence length="523" mass="58500">MRLKVLKNSIRNQNQIRADDHHVGTLIVGAGPTGLGAASRMAQHERNNGMKLDYLLIDAAKEAGGLACTDITPEGFLFDLGGHVIFSHFDYFDGLINAACGEDTWNTHQRVSYVWMRDRWIPYPFQNNITCLDVPDQIKCLTGLVAAKAKPLEGKPKNFNDWIDKVMGEGINEIFMRPYNFKVWAYPTTEMQCSWLGERVATADVDKAITNVLNKTVAGGWGPNAIFRFPKEGGTGGIWKNVSKNCVPEKNQQYNSNVVKINAAEKKVILENGDTITYDKLLSTIPLDMTLRMVAETETPEVAAKCRSCADTLAYSSSHIIGIGLRGVNPHDTKCWLYYPEDNCPFYRCTVFSHYAEKNCPDQAAMLPTLQYGDGRKAEGSQPESGPYWSLMLEVSESAAHKPVDMAKVVEECIQGCLNTKLIEAGTEVVSIYHRRLEHGYPTPHVERDGVLAEALPLLKERGIWSRGRFGSWKYEVANQDHSTMLGVEAIDNILFGAREFTLNYCSLVNERGQKYTDMKYSV</sequence>
<evidence type="ECO:0008006" key="3">
    <source>
        <dbReference type="Google" id="ProtNLM"/>
    </source>
</evidence>
<dbReference type="InterPro" id="IPR036188">
    <property type="entry name" value="FAD/NAD-bd_sf"/>
</dbReference>